<dbReference type="InterPro" id="IPR050638">
    <property type="entry name" value="AA-Vitamin_Transporters"/>
</dbReference>
<comment type="subcellular location">
    <subcellularLocation>
        <location evidence="1">Membrane</location>
        <topology evidence="1">Multi-pass membrane protein</topology>
    </subcellularLocation>
</comment>
<keyword evidence="5 6" id="KW-0472">Membrane</keyword>
<dbReference type="PANTHER" id="PTHR32322:SF2">
    <property type="entry name" value="EAMA DOMAIN-CONTAINING PROTEIN"/>
    <property type="match status" value="1"/>
</dbReference>
<evidence type="ECO:0000259" key="7">
    <source>
        <dbReference type="Pfam" id="PF00892"/>
    </source>
</evidence>
<organism evidence="8 9">
    <name type="scientific">Paeniglutamicibacter terrestris</name>
    <dbReference type="NCBI Taxonomy" id="2723403"/>
    <lineage>
        <taxon>Bacteria</taxon>
        <taxon>Bacillati</taxon>
        <taxon>Actinomycetota</taxon>
        <taxon>Actinomycetes</taxon>
        <taxon>Micrococcales</taxon>
        <taxon>Micrococcaceae</taxon>
        <taxon>Paeniglutamicibacter</taxon>
    </lineage>
</organism>
<feature type="transmembrane region" description="Helical" evidence="6">
    <location>
        <begin position="162"/>
        <end position="181"/>
    </location>
</feature>
<protein>
    <submittedName>
        <fullName evidence="8">EamA family transporter</fullName>
    </submittedName>
</protein>
<feature type="transmembrane region" description="Helical" evidence="6">
    <location>
        <begin position="110"/>
        <end position="130"/>
    </location>
</feature>
<evidence type="ECO:0000256" key="1">
    <source>
        <dbReference type="ARBA" id="ARBA00004141"/>
    </source>
</evidence>
<feature type="transmembrane region" description="Helical" evidence="6">
    <location>
        <begin position="84"/>
        <end position="104"/>
    </location>
</feature>
<feature type="transmembrane region" description="Helical" evidence="6">
    <location>
        <begin position="257"/>
        <end position="276"/>
    </location>
</feature>
<comment type="caution">
    <text evidence="8">The sequence shown here is derived from an EMBL/GenBank/DDBJ whole genome shotgun (WGS) entry which is preliminary data.</text>
</comment>
<dbReference type="SUPFAM" id="SSF103481">
    <property type="entry name" value="Multidrug resistance efflux transporter EmrE"/>
    <property type="match status" value="2"/>
</dbReference>
<sequence length="326" mass="34454">MQLYQRKLLNAKLFNVKEFFVNRIQTTLITAIAPVVWGTTYLVTSELLPTGHPLFAALMRALPAGILAIAWTRALPQGSWWWRAAVLGILNIGAFFPLLFISAYRLPGGIAATLGAAQPLIVAFLVVWVLRERLSAWRLLWGAVGMVGVALVVLRSTAVLDTIGLVAGLLGAVSMACGVTLTKKWGRPAGVPALSLAGWQLTAGGLFLLPITLLFEGIPNHLGLTALAGYLWLGLAGGLLSYTLWFTGVGKLPVASVAALGLLSPLVAASLGALILGQDLEAWQWVGFGLALVAIFAGQVAPRRRTSDGPCADNDDSSRAVTKVLS</sequence>
<comment type="similarity">
    <text evidence="2">Belongs to the EamA transporter family.</text>
</comment>
<feature type="transmembrane region" description="Helical" evidence="6">
    <location>
        <begin position="54"/>
        <end position="72"/>
    </location>
</feature>
<dbReference type="Pfam" id="PF00892">
    <property type="entry name" value="EamA"/>
    <property type="match status" value="2"/>
</dbReference>
<dbReference type="InterPro" id="IPR037185">
    <property type="entry name" value="EmrE-like"/>
</dbReference>
<dbReference type="InterPro" id="IPR000620">
    <property type="entry name" value="EamA_dom"/>
</dbReference>
<feature type="transmembrane region" description="Helical" evidence="6">
    <location>
        <begin position="137"/>
        <end position="156"/>
    </location>
</feature>
<feature type="transmembrane region" description="Helical" evidence="6">
    <location>
        <begin position="282"/>
        <end position="301"/>
    </location>
</feature>
<evidence type="ECO:0000256" key="5">
    <source>
        <dbReference type="ARBA" id="ARBA00023136"/>
    </source>
</evidence>
<dbReference type="PANTHER" id="PTHR32322">
    <property type="entry name" value="INNER MEMBRANE TRANSPORTER"/>
    <property type="match status" value="1"/>
</dbReference>
<feature type="domain" description="EamA" evidence="7">
    <location>
        <begin position="29"/>
        <end position="153"/>
    </location>
</feature>
<dbReference type="Proteomes" id="UP000746595">
    <property type="component" value="Unassembled WGS sequence"/>
</dbReference>
<gene>
    <name evidence="8" type="ORF">HED64_11115</name>
</gene>
<feature type="transmembrane region" description="Helical" evidence="6">
    <location>
        <begin position="20"/>
        <end position="42"/>
    </location>
</feature>
<evidence type="ECO:0000256" key="6">
    <source>
        <dbReference type="SAM" id="Phobius"/>
    </source>
</evidence>
<evidence type="ECO:0000256" key="3">
    <source>
        <dbReference type="ARBA" id="ARBA00022692"/>
    </source>
</evidence>
<proteinExistence type="inferred from homology"/>
<dbReference type="EMBL" id="JAAWVT010000004">
    <property type="protein sequence ID" value="NKG21254.1"/>
    <property type="molecule type" value="Genomic_DNA"/>
</dbReference>
<feature type="domain" description="EamA" evidence="7">
    <location>
        <begin position="163"/>
        <end position="296"/>
    </location>
</feature>
<keyword evidence="4 6" id="KW-1133">Transmembrane helix</keyword>
<evidence type="ECO:0000256" key="2">
    <source>
        <dbReference type="ARBA" id="ARBA00007362"/>
    </source>
</evidence>
<evidence type="ECO:0000313" key="9">
    <source>
        <dbReference type="Proteomes" id="UP000746595"/>
    </source>
</evidence>
<name>A0ABX1G4U1_9MICC</name>
<keyword evidence="3 6" id="KW-0812">Transmembrane</keyword>
<keyword evidence="9" id="KW-1185">Reference proteome</keyword>
<evidence type="ECO:0000256" key="4">
    <source>
        <dbReference type="ARBA" id="ARBA00022989"/>
    </source>
</evidence>
<feature type="transmembrane region" description="Helical" evidence="6">
    <location>
        <begin position="227"/>
        <end position="245"/>
    </location>
</feature>
<accession>A0ABX1G4U1</accession>
<reference evidence="8 9" key="1">
    <citation type="submission" date="2020-04" db="EMBL/GenBank/DDBJ databases">
        <title>Paeniglutamicibacter sp. ANT13_2, a novel actinomycete isolated from sediment in Antarctica.</title>
        <authorList>
            <person name="Sakdapetsiri C."/>
            <person name="Pinyakong O."/>
        </authorList>
    </citation>
    <scope>NUCLEOTIDE SEQUENCE [LARGE SCALE GENOMIC DNA]</scope>
    <source>
        <strain evidence="8 9">ANT13_2</strain>
    </source>
</reference>
<feature type="transmembrane region" description="Helical" evidence="6">
    <location>
        <begin position="193"/>
        <end position="215"/>
    </location>
</feature>
<evidence type="ECO:0000313" key="8">
    <source>
        <dbReference type="EMBL" id="NKG21254.1"/>
    </source>
</evidence>